<evidence type="ECO:0000256" key="2">
    <source>
        <dbReference type="ARBA" id="ARBA00012438"/>
    </source>
</evidence>
<evidence type="ECO:0000256" key="6">
    <source>
        <dbReference type="ARBA" id="ARBA00022679"/>
    </source>
</evidence>
<dbReference type="AlphaFoldDB" id="A0A4S2GXE5"/>
<evidence type="ECO:0000256" key="4">
    <source>
        <dbReference type="ARBA" id="ARBA00022630"/>
    </source>
</evidence>
<dbReference type="GO" id="GO:0005524">
    <property type="term" value="F:ATP binding"/>
    <property type="evidence" value="ECO:0007669"/>
    <property type="project" value="UniProtKB-KW"/>
</dbReference>
<dbReference type="InterPro" id="IPR013656">
    <property type="entry name" value="PAS_4"/>
</dbReference>
<dbReference type="Pfam" id="PF08448">
    <property type="entry name" value="PAS_4"/>
    <property type="match status" value="1"/>
</dbReference>
<dbReference type="EMBL" id="SRXW01000004">
    <property type="protein sequence ID" value="TGY87756.1"/>
    <property type="molecule type" value="Genomic_DNA"/>
</dbReference>
<dbReference type="PROSITE" id="PS50112">
    <property type="entry name" value="PAS"/>
    <property type="match status" value="1"/>
</dbReference>
<proteinExistence type="predicted"/>
<dbReference type="GO" id="GO:0004673">
    <property type="term" value="F:protein histidine kinase activity"/>
    <property type="evidence" value="ECO:0007669"/>
    <property type="project" value="UniProtKB-EC"/>
</dbReference>
<dbReference type="InterPro" id="IPR000700">
    <property type="entry name" value="PAS-assoc_C"/>
</dbReference>
<keyword evidence="9" id="KW-0418">Kinase</keyword>
<dbReference type="Pfam" id="PF07536">
    <property type="entry name" value="HWE_HK"/>
    <property type="match status" value="1"/>
</dbReference>
<evidence type="ECO:0000256" key="8">
    <source>
        <dbReference type="ARBA" id="ARBA00022741"/>
    </source>
</evidence>
<reference evidence="15 16" key="1">
    <citation type="journal article" date="2017" name="Int. J. Syst. Evol. Microbiol.">
        <title>Marinicauda algicola sp. nov., isolated from a marine red alga Rhodosorus marinus.</title>
        <authorList>
            <person name="Jeong S.E."/>
            <person name="Jeon S.H."/>
            <person name="Chun B.H."/>
            <person name="Kim D.W."/>
            <person name="Jeon C.O."/>
        </authorList>
    </citation>
    <scope>NUCLEOTIDE SEQUENCE [LARGE SCALE GENOMIC DNA]</scope>
    <source>
        <strain evidence="15 16">JCM 31718</strain>
    </source>
</reference>
<dbReference type="SMART" id="SM00911">
    <property type="entry name" value="HWE_HK"/>
    <property type="match status" value="1"/>
</dbReference>
<accession>A0A4S2GXE5</accession>
<keyword evidence="3" id="KW-0597">Phosphoprotein</keyword>
<dbReference type="SUPFAM" id="SSF55785">
    <property type="entry name" value="PYP-like sensor domain (PAS domain)"/>
    <property type="match status" value="2"/>
</dbReference>
<comment type="caution">
    <text evidence="15">The sequence shown here is derived from an EMBL/GenBank/DDBJ whole genome shotgun (WGS) entry which is preliminary data.</text>
</comment>
<gene>
    <name evidence="15" type="ORF">E5163_12560</name>
</gene>
<evidence type="ECO:0000256" key="11">
    <source>
        <dbReference type="ARBA" id="ARBA00023026"/>
    </source>
</evidence>
<evidence type="ECO:0000256" key="10">
    <source>
        <dbReference type="ARBA" id="ARBA00022840"/>
    </source>
</evidence>
<protein>
    <recommendedName>
        <fullName evidence="2">histidine kinase</fullName>
        <ecNumber evidence="2">2.7.13.3</ecNumber>
    </recommendedName>
</protein>
<dbReference type="SMART" id="SM00091">
    <property type="entry name" value="PAS"/>
    <property type="match status" value="2"/>
</dbReference>
<evidence type="ECO:0000259" key="13">
    <source>
        <dbReference type="PROSITE" id="PS50112"/>
    </source>
</evidence>
<feature type="domain" description="PAS" evidence="13">
    <location>
        <begin position="86"/>
        <end position="160"/>
    </location>
</feature>
<feature type="compositionally biased region" description="Low complexity" evidence="12">
    <location>
        <begin position="76"/>
        <end position="86"/>
    </location>
</feature>
<dbReference type="Gene3D" id="3.30.450.20">
    <property type="entry name" value="PAS domain"/>
    <property type="match status" value="3"/>
</dbReference>
<keyword evidence="10" id="KW-0067">ATP-binding</keyword>
<organism evidence="15 16">
    <name type="scientific">Marinicauda algicola</name>
    <dbReference type="NCBI Taxonomy" id="2029849"/>
    <lineage>
        <taxon>Bacteria</taxon>
        <taxon>Pseudomonadati</taxon>
        <taxon>Pseudomonadota</taxon>
        <taxon>Alphaproteobacteria</taxon>
        <taxon>Maricaulales</taxon>
        <taxon>Maricaulaceae</taxon>
        <taxon>Marinicauda</taxon>
    </lineage>
</organism>
<keyword evidence="7" id="KW-0677">Repeat</keyword>
<evidence type="ECO:0000256" key="1">
    <source>
        <dbReference type="ARBA" id="ARBA00000085"/>
    </source>
</evidence>
<feature type="region of interest" description="Disordered" evidence="12">
    <location>
        <begin position="1"/>
        <end position="50"/>
    </location>
</feature>
<dbReference type="Pfam" id="PF13188">
    <property type="entry name" value="PAS_8"/>
    <property type="match status" value="1"/>
</dbReference>
<dbReference type="Gene3D" id="3.30.565.10">
    <property type="entry name" value="Histidine kinase-like ATPase, C-terminal domain"/>
    <property type="match status" value="1"/>
</dbReference>
<evidence type="ECO:0000259" key="14">
    <source>
        <dbReference type="PROSITE" id="PS50113"/>
    </source>
</evidence>
<dbReference type="InterPro" id="IPR035965">
    <property type="entry name" value="PAS-like_dom_sf"/>
</dbReference>
<dbReference type="PANTHER" id="PTHR41523:SF7">
    <property type="entry name" value="HISTIDINE KINASE"/>
    <property type="match status" value="1"/>
</dbReference>
<dbReference type="PROSITE" id="PS50113">
    <property type="entry name" value="PAC"/>
    <property type="match status" value="1"/>
</dbReference>
<keyword evidence="11" id="KW-0843">Virulence</keyword>
<evidence type="ECO:0000256" key="3">
    <source>
        <dbReference type="ARBA" id="ARBA00022553"/>
    </source>
</evidence>
<dbReference type="CDD" id="cd00130">
    <property type="entry name" value="PAS"/>
    <property type="match status" value="1"/>
</dbReference>
<sequence length="529" mass="58269">MPDAAGPFPRLAPAGSPRADRSCPRPKRPEGRAGTPGRPGDRPLSRDRQGLGYRRVRVRFPWQDKEETRRAMTQELDAPSPAADPDSDALAGTLDHILAFVATLAPTGEMTAVNQPALDIAGLTRADVIGKPFWECFWWAFDEDVQRRVRADVKRAASGGTVRRDALVRVSGDQMMNVDYQLVARRDGEGRIVELVASGVDITERKAGERRLAASEARLRTIFDSIDQGYCLCEIVTDEGGAPVDYRFLEVNPLFEQMTGLKNAKGRTAFELLPDLERKWLDDYARVGLGGETIRFQQGSQAMGRFFDVFATPVEPHGCFALVFKDITAQKEHETQRALLVRELNHRVKNSLATIQAMANHTLRHAEDLESFSAAFTGRLQAMAAAHDIIFNAGEGRADLHGLIEAQLGPHAPVETSRLDIAGPSVQLPAPVAHGLALVLHELVTNASKYGALSNDTGVIRLSWETGAHDERRALRLTWREEKGPRVEPPRRQGFGTRLISATLEHSLGGKSEIIYDPRGLQAEILLPL</sequence>
<evidence type="ECO:0000256" key="7">
    <source>
        <dbReference type="ARBA" id="ARBA00022737"/>
    </source>
</evidence>
<evidence type="ECO:0000313" key="16">
    <source>
        <dbReference type="Proteomes" id="UP000308054"/>
    </source>
</evidence>
<keyword evidence="4" id="KW-0285">Flavoprotein</keyword>
<comment type="catalytic activity">
    <reaction evidence="1">
        <text>ATP + protein L-histidine = ADP + protein N-phospho-L-histidine.</text>
        <dbReference type="EC" id="2.7.13.3"/>
    </reaction>
</comment>
<dbReference type="InterPro" id="IPR000014">
    <property type="entry name" value="PAS"/>
</dbReference>
<feature type="compositionally biased region" description="Basic and acidic residues" evidence="12">
    <location>
        <begin position="18"/>
        <end position="31"/>
    </location>
</feature>
<dbReference type="InterPro" id="IPR036890">
    <property type="entry name" value="HATPase_C_sf"/>
</dbReference>
<name>A0A4S2GXE5_9PROT</name>
<keyword evidence="6" id="KW-0808">Transferase</keyword>
<evidence type="ECO:0000256" key="12">
    <source>
        <dbReference type="SAM" id="MobiDB-lite"/>
    </source>
</evidence>
<dbReference type="NCBIfam" id="TIGR00229">
    <property type="entry name" value="sensory_box"/>
    <property type="match status" value="2"/>
</dbReference>
<feature type="region of interest" description="Disordered" evidence="12">
    <location>
        <begin position="65"/>
        <end position="86"/>
    </location>
</feature>
<dbReference type="EC" id="2.7.13.3" evidence="2"/>
<evidence type="ECO:0000256" key="9">
    <source>
        <dbReference type="ARBA" id="ARBA00022777"/>
    </source>
</evidence>
<keyword evidence="16" id="KW-1185">Reference proteome</keyword>
<keyword evidence="8" id="KW-0547">Nucleotide-binding</keyword>
<feature type="compositionally biased region" description="Basic and acidic residues" evidence="12">
    <location>
        <begin position="39"/>
        <end position="49"/>
    </location>
</feature>
<evidence type="ECO:0000256" key="5">
    <source>
        <dbReference type="ARBA" id="ARBA00022643"/>
    </source>
</evidence>
<dbReference type="InterPro" id="IPR011102">
    <property type="entry name" value="Sig_transdc_His_kinase_HWE"/>
</dbReference>
<feature type="domain" description="PAC" evidence="14">
    <location>
        <begin position="161"/>
        <end position="214"/>
    </location>
</feature>
<keyword evidence="5" id="KW-0288">FMN</keyword>
<dbReference type="Proteomes" id="UP000308054">
    <property type="component" value="Unassembled WGS sequence"/>
</dbReference>
<dbReference type="PANTHER" id="PTHR41523">
    <property type="entry name" value="TWO-COMPONENT SYSTEM SENSOR PROTEIN"/>
    <property type="match status" value="1"/>
</dbReference>
<evidence type="ECO:0000313" key="15">
    <source>
        <dbReference type="EMBL" id="TGY87756.1"/>
    </source>
</evidence>